<evidence type="ECO:0000313" key="1">
    <source>
        <dbReference type="EMBL" id="MBD8045057.1"/>
    </source>
</evidence>
<accession>A0ABR8YLP1</accession>
<dbReference type="EMBL" id="JACSQC010000007">
    <property type="protein sequence ID" value="MBD8045057.1"/>
    <property type="molecule type" value="Genomic_DNA"/>
</dbReference>
<comment type="caution">
    <text evidence="1">The sequence shown here is derived from an EMBL/GenBank/DDBJ whole genome shotgun (WGS) entry which is preliminary data.</text>
</comment>
<evidence type="ECO:0000313" key="2">
    <source>
        <dbReference type="Proteomes" id="UP000652763"/>
    </source>
</evidence>
<name>A0ABR8YLP1_9MICC</name>
<proteinExistence type="predicted"/>
<organism evidence="1 2">
    <name type="scientific">Arthrobacter pullicola</name>
    <dbReference type="NCBI Taxonomy" id="2762224"/>
    <lineage>
        <taxon>Bacteria</taxon>
        <taxon>Bacillati</taxon>
        <taxon>Actinomycetota</taxon>
        <taxon>Actinomycetes</taxon>
        <taxon>Micrococcales</taxon>
        <taxon>Micrococcaceae</taxon>
        <taxon>Arthrobacter</taxon>
    </lineage>
</organism>
<gene>
    <name evidence="1" type="ORF">H9638_14690</name>
</gene>
<reference evidence="1 2" key="1">
    <citation type="submission" date="2020-08" db="EMBL/GenBank/DDBJ databases">
        <title>A Genomic Blueprint of the Chicken Gut Microbiome.</title>
        <authorList>
            <person name="Gilroy R."/>
            <person name="Ravi A."/>
            <person name="Getino M."/>
            <person name="Pursley I."/>
            <person name="Horton D.L."/>
            <person name="Alikhan N.-F."/>
            <person name="Baker D."/>
            <person name="Gharbi K."/>
            <person name="Hall N."/>
            <person name="Watson M."/>
            <person name="Adriaenssens E.M."/>
            <person name="Foster-Nyarko E."/>
            <person name="Jarju S."/>
            <person name="Secka A."/>
            <person name="Antonio M."/>
            <person name="Oren A."/>
            <person name="Chaudhuri R."/>
            <person name="La Ragione R.M."/>
            <person name="Hildebrand F."/>
            <person name="Pallen M.J."/>
        </authorList>
    </citation>
    <scope>NUCLEOTIDE SEQUENCE [LARGE SCALE GENOMIC DNA]</scope>
    <source>
        <strain evidence="1 2">Sa2BUA2</strain>
    </source>
</reference>
<sequence>MKTLPELLLDGPRGRRLCLELAEELNPDVRNAVFRLGYELDPGKGTSTVLFALSSDGPGDSTGPGESPSLEDLAAALRSIDASGLTAAQLAAALECSVRNARYWQEPDGDDVLAALPAIVEAFRPLAERVLATPTWRGWSQPRRPEQWAIDWRSAEDPAPLPRDPQQALSRWAEEIRAEEAQAARDRPESVYANYSGSWWSSPLRLLRTVGAIPAALTLVEDFPGWEEATVIPVYGTGRTFEIQTAEDWIFLCRAYPLDVTASRRHDWFHTTGRDGSWVIPDWQRVAGEWDAVHLTIAGYLNTSGRALKVGRGTASVLAGWDPDSTLWLADAAREADAPRQHWHRDLSEDVWSRVRRPWQ</sequence>
<dbReference type="Proteomes" id="UP000652763">
    <property type="component" value="Unassembled WGS sequence"/>
</dbReference>
<protein>
    <submittedName>
        <fullName evidence="1">Uncharacterized protein</fullName>
    </submittedName>
</protein>
<dbReference type="RefSeq" id="WP_191748598.1">
    <property type="nucleotide sequence ID" value="NZ_JACSQC010000007.1"/>
</dbReference>
<keyword evidence="2" id="KW-1185">Reference proteome</keyword>